<evidence type="ECO:0000256" key="7">
    <source>
        <dbReference type="ARBA" id="ARBA00023146"/>
    </source>
</evidence>
<dbReference type="Gene3D" id="2.40.50.140">
    <property type="entry name" value="Nucleic acid-binding proteins"/>
    <property type="match status" value="1"/>
</dbReference>
<evidence type="ECO:0000259" key="8">
    <source>
        <dbReference type="PROSITE" id="PS50862"/>
    </source>
</evidence>
<dbReference type="CDD" id="cd04318">
    <property type="entry name" value="EcAsnRS_like_N"/>
    <property type="match status" value="1"/>
</dbReference>
<feature type="domain" description="Aminoacyl-transfer RNA synthetases class-II family profile" evidence="8">
    <location>
        <begin position="179"/>
        <end position="1083"/>
    </location>
</feature>
<dbReference type="Gene3D" id="2.60.120.260">
    <property type="entry name" value="Galactose-binding domain-like"/>
    <property type="match status" value="1"/>
</dbReference>
<dbReference type="InterPro" id="IPR004364">
    <property type="entry name" value="Aa-tRNA-synt_II"/>
</dbReference>
<accession>A0A364KP32</accession>
<dbReference type="PANTHER" id="PTHR22594">
    <property type="entry name" value="ASPARTYL/LYSYL-TRNA SYNTHETASE"/>
    <property type="match status" value="1"/>
</dbReference>
<dbReference type="GO" id="GO:0004816">
    <property type="term" value="F:asparagine-tRNA ligase activity"/>
    <property type="evidence" value="ECO:0007669"/>
    <property type="project" value="UniProtKB-EC"/>
</dbReference>
<dbReference type="Pfam" id="PF00152">
    <property type="entry name" value="tRNA-synt_2"/>
    <property type="match status" value="1"/>
</dbReference>
<dbReference type="InterPro" id="IPR012340">
    <property type="entry name" value="NA-bd_OB-fold"/>
</dbReference>
<dbReference type="InterPro" id="IPR006195">
    <property type="entry name" value="aa-tRNA-synth_II"/>
</dbReference>
<dbReference type="STRING" id="1196081.A0A364KP32"/>
<dbReference type="InterPro" id="IPR045864">
    <property type="entry name" value="aa-tRNA-synth_II/BPL/LPL"/>
</dbReference>
<dbReference type="GO" id="GO:0006421">
    <property type="term" value="P:asparaginyl-tRNA aminoacylation"/>
    <property type="evidence" value="ECO:0007669"/>
    <property type="project" value="InterPro"/>
</dbReference>
<dbReference type="Gene3D" id="3.30.930.10">
    <property type="entry name" value="Bira Bifunctional Protein, Domain 2"/>
    <property type="match status" value="1"/>
</dbReference>
<evidence type="ECO:0000313" key="10">
    <source>
        <dbReference type="Proteomes" id="UP000249363"/>
    </source>
</evidence>
<dbReference type="EMBL" id="MIKG01000002">
    <property type="protein sequence ID" value="RAO65310.1"/>
    <property type="molecule type" value="Genomic_DNA"/>
</dbReference>
<dbReference type="PROSITE" id="PS50862">
    <property type="entry name" value="AA_TRNA_LIGASE_II"/>
    <property type="match status" value="1"/>
</dbReference>
<dbReference type="SUPFAM" id="SSF50249">
    <property type="entry name" value="Nucleic acid-binding proteins"/>
    <property type="match status" value="1"/>
</dbReference>
<dbReference type="InterPro" id="IPR008979">
    <property type="entry name" value="Galactose-bd-like_sf"/>
</dbReference>
<dbReference type="RefSeq" id="XP_040729827.1">
    <property type="nucleotide sequence ID" value="XM_040873346.1"/>
</dbReference>
<keyword evidence="10" id="KW-1185">Reference proteome</keyword>
<keyword evidence="7" id="KW-0030">Aminoacyl-tRNA synthetase</keyword>
<gene>
    <name evidence="9" type="ORF">BHQ10_001322</name>
</gene>
<protein>
    <recommendedName>
        <fullName evidence="2">asparagine--tRNA ligase</fullName>
        <ecNumber evidence="2">6.1.1.22</ecNumber>
    </recommendedName>
</protein>
<dbReference type="Pfam" id="PF17132">
    <property type="entry name" value="Glyco_hydro_106"/>
    <property type="match status" value="1"/>
</dbReference>
<dbReference type="GO" id="GO:0005739">
    <property type="term" value="C:mitochondrion"/>
    <property type="evidence" value="ECO:0007669"/>
    <property type="project" value="TreeGrafter"/>
</dbReference>
<dbReference type="GO" id="GO:0005524">
    <property type="term" value="F:ATP binding"/>
    <property type="evidence" value="ECO:0007669"/>
    <property type="project" value="UniProtKB-KW"/>
</dbReference>
<dbReference type="SUPFAM" id="SSF55681">
    <property type="entry name" value="Class II aaRS and biotin synthetases"/>
    <property type="match status" value="1"/>
</dbReference>
<name>A0A364KP32_TALAM</name>
<evidence type="ECO:0000256" key="1">
    <source>
        <dbReference type="ARBA" id="ARBA00008226"/>
    </source>
</evidence>
<dbReference type="SUPFAM" id="SSF49785">
    <property type="entry name" value="Galactose-binding domain-like"/>
    <property type="match status" value="1"/>
</dbReference>
<dbReference type="Proteomes" id="UP000249363">
    <property type="component" value="Unassembled WGS sequence"/>
</dbReference>
<organism evidence="9 10">
    <name type="scientific">Talaromyces amestolkiae</name>
    <dbReference type="NCBI Taxonomy" id="1196081"/>
    <lineage>
        <taxon>Eukaryota</taxon>
        <taxon>Fungi</taxon>
        <taxon>Dikarya</taxon>
        <taxon>Ascomycota</taxon>
        <taxon>Pezizomycotina</taxon>
        <taxon>Eurotiomycetes</taxon>
        <taxon>Eurotiomycetidae</taxon>
        <taxon>Eurotiales</taxon>
        <taxon>Trichocomaceae</taxon>
        <taxon>Talaromyces</taxon>
        <taxon>Talaromyces sect. Talaromyces</taxon>
    </lineage>
</organism>
<comment type="similarity">
    <text evidence="1">Belongs to the class-II aminoacyl-tRNA synthetase family.</text>
</comment>
<comment type="caution">
    <text evidence="9">The sequence shown here is derived from an EMBL/GenBank/DDBJ whole genome shotgun (WGS) entry which is preliminary data.</text>
</comment>
<dbReference type="InterPro" id="IPR004522">
    <property type="entry name" value="Asn-tRNA-ligase"/>
</dbReference>
<sequence>MRVWRRSFHTSVVRRYTPSSPLAGNRLRCAELLNATTTTDTTDEKTKAHKYENEEITLKGFIRSVRKQKRFAFAEISDGSTVKSLQAILTPEQAADLSTGMAIELSGIWTACPAGKEQTHELQTSAIRIVGDADAETYPIQKKYHSPDFLRQIPHLRLRTPFNSLLARFRSETIYQLGQVFRSVPQGEFVQVQPPLITSSDCEGAGETFTVSPQSSAQAPGHSKGSEKELEYAHFFRNPKYLTVSSQLHLEAYAAELGNVWTLSPTFRAEKSKTPRHLSEFYMLEAEVNFTNELPALLDLVEYLIRDLARRLYDTPVAQEVLSAKRTGESGLDSSVDIQGVLRRRWEVLLSQSINWPRITYTQAIEMLQDAQNNHGASFIYPPSWSEGLQTEHEKYIVDTIFKGVPVFVTDYPQEVKPFYMAPSVGADAAHRDQVTVACFDLLFPEICEVVGGSLREHRLPELISKMRDYGLIKHDSKSPAQLQDENDDDEHILALSKNYPCLQPGERLGHLQWLPDASVDPDLLIDDIVQLGARGAGGIEFLNYFNYGGGEGPAATNWTIYGYATPDYRQVLKAALQAHKDHGMFMDYSMGPQSGQGVPAEPDNPGLAWELVSFNATIGENETYIGQVPGWGYGDLVSAVTFAVVNTTNLSIPAIVIPGEPLYYTVIENTISSDSLIEVTKLISPNGTIQVTASSVSGAESYYLYASYARRSYARACIASSDNPQNILQNGSFAVDHFSTTGAKVTTSFLEDYVLIDGIDELLKEVGHYIWEDSVEIPTYVYWTPDLPTVFEERHGYSMTKYLPLLSGNEGELSAAEGPIRFISDASDQGYGFVSDFRSTMTYLLTTYLGYLNDWSLRKLGLQFSQQVGYNLPVDMLAAIPSVSAPETETLSFRNIIDGFRQFSGPADLAGKSVISIELGADFGQAYYQTWTQLLMEAKHSFVAGVNQVVIHGATYSHEYANTTWPGFTSFDYLFAGQHSRHQPAWDVGYKQAGDYLARCQHVLQTGTPKVDLVFWDKQTAQAAYPTSLYESTDLENVGYTYQYLSPENFDLPAAYVEGGVFAPQQQEFRALILRGNDTLTPGGVEVLTKYAREGLPVILSGGISTIWASSDEDAIHQAENSLSSILQLDNVHQVSYTGLASFIKAIGITPRAEISSNGTWYTRWKEDAEGETYVFIYNDGNFSTGYISFETVGVPYLLDAWTGGKTPIVEYAEQDGRTVIHFALQETETRIVVFSASSKCGNEAEHVVSSSDSVLGYTSTSSGIWAKVAAGDATASVTLSSNETQLLHANPQPAFSLTNWTVVIQQWLPPVNLYDVESLANKVNATFSVPGAVLSSWSDLGLPNASGVGYYTSSFAWPDGKANNTGAYLVIPPVAQGLIVTINGRELPAVDITNPTTDVSEYVVGGKNTVLITISSTLWNSLIPIWEDLLTGGTGPGFTAADSEALGYGPQSYGILGEVQIIPYQLVQIK</sequence>
<keyword evidence="3" id="KW-0436">Ligase</keyword>
<keyword evidence="5" id="KW-0067">ATP-binding</keyword>
<reference evidence="9 10" key="1">
    <citation type="journal article" date="2017" name="Biotechnol. Biofuels">
        <title>Differential beta-glucosidase expression as a function of carbon source availability in Talaromyces amestolkiae: a genomic and proteomic approach.</title>
        <authorList>
            <person name="de Eugenio L.I."/>
            <person name="Mendez-Liter J.A."/>
            <person name="Nieto-Dominguez M."/>
            <person name="Alonso L."/>
            <person name="Gil-Munoz J."/>
            <person name="Barriuso J."/>
            <person name="Prieto A."/>
            <person name="Martinez M.J."/>
        </authorList>
    </citation>
    <scope>NUCLEOTIDE SEQUENCE [LARGE SCALE GENOMIC DNA]</scope>
    <source>
        <strain evidence="9 10">CIB</strain>
    </source>
</reference>
<dbReference type="GeneID" id="63790539"/>
<evidence type="ECO:0000313" key="9">
    <source>
        <dbReference type="EMBL" id="RAO65310.1"/>
    </source>
</evidence>
<evidence type="ECO:0000256" key="5">
    <source>
        <dbReference type="ARBA" id="ARBA00022840"/>
    </source>
</evidence>
<evidence type="ECO:0000256" key="3">
    <source>
        <dbReference type="ARBA" id="ARBA00022598"/>
    </source>
</evidence>
<keyword evidence="6" id="KW-0648">Protein biosynthesis</keyword>
<evidence type="ECO:0000256" key="6">
    <source>
        <dbReference type="ARBA" id="ARBA00022917"/>
    </source>
</evidence>
<dbReference type="PANTHER" id="PTHR22594:SF34">
    <property type="entry name" value="ASPARAGINE--TRNA LIGASE, MITOCHONDRIAL-RELATED"/>
    <property type="match status" value="1"/>
</dbReference>
<dbReference type="NCBIfam" id="TIGR00457">
    <property type="entry name" value="asnS"/>
    <property type="match status" value="1"/>
</dbReference>
<proteinExistence type="inferred from homology"/>
<evidence type="ECO:0000256" key="2">
    <source>
        <dbReference type="ARBA" id="ARBA00012816"/>
    </source>
</evidence>
<keyword evidence="4" id="KW-0547">Nucleotide-binding</keyword>
<dbReference type="OrthoDB" id="43906at2759"/>
<dbReference type="EC" id="6.1.1.22" evidence="2"/>
<evidence type="ECO:0000256" key="4">
    <source>
        <dbReference type="ARBA" id="ARBA00022741"/>
    </source>
</evidence>